<keyword evidence="1 3" id="KW-0556">Organic radical</keyword>
<evidence type="ECO:0008006" key="9">
    <source>
        <dbReference type="Google" id="ProtNLM"/>
    </source>
</evidence>
<protein>
    <recommendedName>
        <fullName evidence="9">Formate acetyltransferase</fullName>
    </recommendedName>
</protein>
<dbReference type="EMBL" id="LGCK01000010">
    <property type="protein sequence ID" value="KPL71780.1"/>
    <property type="molecule type" value="Genomic_DNA"/>
</dbReference>
<feature type="domain" description="Glycine radical" evidence="5">
    <location>
        <begin position="716"/>
        <end position="837"/>
    </location>
</feature>
<dbReference type="InterPro" id="IPR004184">
    <property type="entry name" value="PFL_dom"/>
</dbReference>
<reference evidence="7 8" key="1">
    <citation type="submission" date="2015-07" db="EMBL/GenBank/DDBJ databases">
        <title>Genome sequence of Leptolinea tardivitalis DSM 16556.</title>
        <authorList>
            <person name="Hemp J."/>
            <person name="Ward L.M."/>
            <person name="Pace L.A."/>
            <person name="Fischer W.W."/>
        </authorList>
    </citation>
    <scope>NUCLEOTIDE SEQUENCE [LARGE SCALE GENOMIC DNA]</scope>
    <source>
        <strain evidence="7 8">YMTK-2</strain>
    </source>
</reference>
<dbReference type="RefSeq" id="WP_062531951.1">
    <property type="nucleotide sequence ID" value="NZ_BBYA01000002.1"/>
</dbReference>
<evidence type="ECO:0000313" key="8">
    <source>
        <dbReference type="Proteomes" id="UP000050430"/>
    </source>
</evidence>
<feature type="modified residue" description="Glycine radical" evidence="3">
    <location>
        <position position="813"/>
    </location>
</feature>
<dbReference type="InterPro" id="IPR001150">
    <property type="entry name" value="Gly_radical"/>
</dbReference>
<dbReference type="PANTHER" id="PTHR43641:SF2">
    <property type="entry name" value="DEHYDRATASE YBIW-RELATED"/>
    <property type="match status" value="1"/>
</dbReference>
<dbReference type="SUPFAM" id="SSF51998">
    <property type="entry name" value="PFL-like glycyl radical enzymes"/>
    <property type="match status" value="1"/>
</dbReference>
<feature type="region of interest" description="Disordered" evidence="4">
    <location>
        <begin position="708"/>
        <end position="730"/>
    </location>
</feature>
<evidence type="ECO:0000313" key="7">
    <source>
        <dbReference type="EMBL" id="KPL71780.1"/>
    </source>
</evidence>
<evidence type="ECO:0000259" key="6">
    <source>
        <dbReference type="PROSITE" id="PS51554"/>
    </source>
</evidence>
<evidence type="ECO:0000259" key="5">
    <source>
        <dbReference type="PROSITE" id="PS51149"/>
    </source>
</evidence>
<organism evidence="7 8">
    <name type="scientific">Leptolinea tardivitalis</name>
    <dbReference type="NCBI Taxonomy" id="229920"/>
    <lineage>
        <taxon>Bacteria</taxon>
        <taxon>Bacillati</taxon>
        <taxon>Chloroflexota</taxon>
        <taxon>Anaerolineae</taxon>
        <taxon>Anaerolineales</taxon>
        <taxon>Anaerolineaceae</taxon>
        <taxon>Leptolinea</taxon>
    </lineage>
</organism>
<comment type="caution">
    <text evidence="7">The sequence shown here is derived from an EMBL/GenBank/DDBJ whole genome shotgun (WGS) entry which is preliminary data.</text>
</comment>
<evidence type="ECO:0000256" key="4">
    <source>
        <dbReference type="SAM" id="MobiDB-lite"/>
    </source>
</evidence>
<dbReference type="PROSITE" id="PS51149">
    <property type="entry name" value="GLY_RADICAL_2"/>
    <property type="match status" value="1"/>
</dbReference>
<sequence length="837" mass="93515">MTNTQSFHSVIPWWVRRNSPWHGEFFNKMLLSADNAFEVRVQSLRELMLPRWQDGKFKLSLQQAKLVTQSYRQTAGQHPAIRRALAFQKIMEEISIGLLPGQIFLGNSSSGPNCVDFNPFFLPLSPDESDQPDGQMSNPLAGADTRYVFSPADQEEFTKEILPYWKGICRESFFFNELKTNEPEAWHFLRYGMGYRTSPLIGNGLAHTIQDKVTFLRKGILAIKQEIQIELDQLDASYPGSITDMDRRSQYRAMLIASDAIITYARRNAEYAEDLAARETDAGRKAELLEMARIAHKVPAYPADTWQEALQSFLFLRNATGIGEGADSHSAGRFDQFMLPFFQKSTNPEEAQFQLEMFYLKWNESRGFNLSASSSGGGNNDKINISGVDENGQDCTNELSYRLLEAYAHVHLIDPNHSVRLHRNTPDSFLKATLEVIRLGGGQPILLNDDAIIPALTGVCHVELNHARHYGDVGCQENITDPNMTGIDTNGRTNTGWINLPKPIELAFYDGVNPLNGIQVGPHTGDPRNFLTMNDFMDAVRQQVNHLVRMNAIVNNVYDLVFTQNYPCVVHNLLHPGTRKTGIDINAGGCHYDWTGCLAVGLANAGDCLSAIDTLLYQTQATTWDELLSALKADWVGYEHLRQMCIQAPKYGCDDPYADTWTRRYFNMVADAFESHSTPRGGRFVVGLISMANYIPLGKWLGATPDGRKNGERLADATSPSSFAPNFGPTATHRSNARAIDGLRTPNGVTFNQRFNATAVSSPRDLSKWADLVRSFMDDGGVEVQYTIVSSDELHQAQSNPAEYRDLIVRVGGYSAVFVELGKDVQDSIIARAEMAF</sequence>
<dbReference type="GO" id="GO:0005829">
    <property type="term" value="C:cytosol"/>
    <property type="evidence" value="ECO:0007669"/>
    <property type="project" value="TreeGrafter"/>
</dbReference>
<dbReference type="Gene3D" id="3.20.70.20">
    <property type="match status" value="1"/>
</dbReference>
<evidence type="ECO:0000256" key="3">
    <source>
        <dbReference type="PROSITE-ProRule" id="PRU00493"/>
    </source>
</evidence>
<evidence type="ECO:0000256" key="2">
    <source>
        <dbReference type="ARBA" id="ARBA00023239"/>
    </source>
</evidence>
<dbReference type="Pfam" id="PF01228">
    <property type="entry name" value="Gly_radical"/>
    <property type="match status" value="1"/>
</dbReference>
<dbReference type="Pfam" id="PF02901">
    <property type="entry name" value="PFL-like"/>
    <property type="match status" value="1"/>
</dbReference>
<dbReference type="PANTHER" id="PTHR43641">
    <property type="entry name" value="FORMATE ACETYLTRANSFERASE 3-RELATED"/>
    <property type="match status" value="1"/>
</dbReference>
<dbReference type="STRING" id="229920.ADM99_10105"/>
<dbReference type="PROSITE" id="PS51554">
    <property type="entry name" value="PFL"/>
    <property type="match status" value="1"/>
</dbReference>
<dbReference type="GO" id="GO:0016829">
    <property type="term" value="F:lyase activity"/>
    <property type="evidence" value="ECO:0007669"/>
    <property type="project" value="UniProtKB-KW"/>
</dbReference>
<keyword evidence="2" id="KW-0456">Lyase</keyword>
<dbReference type="InterPro" id="IPR051215">
    <property type="entry name" value="GRE"/>
</dbReference>
<proteinExistence type="predicted"/>
<name>A0A0P6WP22_9CHLR</name>
<accession>A0A0P6WP22</accession>
<evidence type="ECO:0000256" key="1">
    <source>
        <dbReference type="ARBA" id="ARBA00022818"/>
    </source>
</evidence>
<dbReference type="Proteomes" id="UP000050430">
    <property type="component" value="Unassembled WGS sequence"/>
</dbReference>
<dbReference type="OrthoDB" id="9803969at2"/>
<dbReference type="AlphaFoldDB" id="A0A0P6WP22"/>
<keyword evidence="8" id="KW-1185">Reference proteome</keyword>
<feature type="domain" description="PFL" evidence="6">
    <location>
        <begin position="39"/>
        <end position="709"/>
    </location>
</feature>
<gene>
    <name evidence="7" type="ORF">ADM99_10105</name>
</gene>